<feature type="transmembrane region" description="Helical" evidence="1">
    <location>
        <begin position="50"/>
        <end position="70"/>
    </location>
</feature>
<dbReference type="AlphaFoldDB" id="A0A930VHW8"/>
<dbReference type="EMBL" id="JADKPN010000011">
    <property type="protein sequence ID" value="MBF4764871.1"/>
    <property type="molecule type" value="Genomic_DNA"/>
</dbReference>
<gene>
    <name evidence="2" type="ORF">ISU07_17185</name>
</gene>
<keyword evidence="1" id="KW-0812">Transmembrane</keyword>
<feature type="transmembrane region" description="Helical" evidence="1">
    <location>
        <begin position="135"/>
        <end position="159"/>
    </location>
</feature>
<keyword evidence="3" id="KW-1185">Reference proteome</keyword>
<dbReference type="PANTHER" id="PTHR36833">
    <property type="entry name" value="SLR0610 PROTEIN-RELATED"/>
    <property type="match status" value="1"/>
</dbReference>
<dbReference type="Proteomes" id="UP000640489">
    <property type="component" value="Unassembled WGS sequence"/>
</dbReference>
<sequence length="252" mass="27793">MWVKAALAYPASFWMMAASQFFLTLLDFVGIWIMFHTIDSLGGFDLTEIAFLYGATAFGIGVADLLGGQVERLGELIRMGRLDGMLLKPLPLLVQVCADQFALRRVARITQALVMLGVASYWVDWTPAKVGLTLVMLVSGSVIFLSIFVVFGCVQFWTVDASEVANAFTYGGNTMTQYPLTVFPKQVVTALTYLVPLAFVNWYPSLYILDRADPYGFPEWLRYASPIAAVALVAVTAVVWRAGVRHYESTGS</sequence>
<reference evidence="2" key="1">
    <citation type="submission" date="2020-11" db="EMBL/GenBank/DDBJ databases">
        <title>Nocardioides sp. nov., isolated from Soil of Cynanchum wilfordii Hemsley rhizosphere.</title>
        <authorList>
            <person name="Lee J.-S."/>
            <person name="Suh M.K."/>
            <person name="Kim J.-S."/>
        </authorList>
    </citation>
    <scope>NUCLEOTIDE SEQUENCE</scope>
    <source>
        <strain evidence="2">KCTC 19275</strain>
    </source>
</reference>
<evidence type="ECO:0000256" key="1">
    <source>
        <dbReference type="SAM" id="Phobius"/>
    </source>
</evidence>
<evidence type="ECO:0000313" key="2">
    <source>
        <dbReference type="EMBL" id="MBF4764871.1"/>
    </source>
</evidence>
<accession>A0A930VHW8</accession>
<dbReference type="InterPro" id="IPR010390">
    <property type="entry name" value="ABC-2_transporter-like"/>
</dbReference>
<proteinExistence type="predicted"/>
<comment type="caution">
    <text evidence="2">The sequence shown here is derived from an EMBL/GenBank/DDBJ whole genome shotgun (WGS) entry which is preliminary data.</text>
</comment>
<organism evidence="2 3">
    <name type="scientific">Nocardioides islandensis</name>
    <dbReference type="NCBI Taxonomy" id="433663"/>
    <lineage>
        <taxon>Bacteria</taxon>
        <taxon>Bacillati</taxon>
        <taxon>Actinomycetota</taxon>
        <taxon>Actinomycetes</taxon>
        <taxon>Propionibacteriales</taxon>
        <taxon>Nocardioidaceae</taxon>
        <taxon>Nocardioides</taxon>
    </lineage>
</organism>
<feature type="transmembrane region" description="Helical" evidence="1">
    <location>
        <begin position="223"/>
        <end position="244"/>
    </location>
</feature>
<feature type="transmembrane region" description="Helical" evidence="1">
    <location>
        <begin position="180"/>
        <end position="203"/>
    </location>
</feature>
<keyword evidence="1" id="KW-0472">Membrane</keyword>
<feature type="transmembrane region" description="Helical" evidence="1">
    <location>
        <begin position="12"/>
        <end position="38"/>
    </location>
</feature>
<evidence type="ECO:0000313" key="3">
    <source>
        <dbReference type="Proteomes" id="UP000640489"/>
    </source>
</evidence>
<dbReference type="PANTHER" id="PTHR36833:SF1">
    <property type="entry name" value="INTEGRAL MEMBRANE TRANSPORT PROTEIN"/>
    <property type="match status" value="1"/>
</dbReference>
<protein>
    <submittedName>
        <fullName evidence="2">ABC-2 family transporter protein</fullName>
    </submittedName>
</protein>
<keyword evidence="1" id="KW-1133">Transmembrane helix</keyword>
<name>A0A930VHW8_9ACTN</name>
<dbReference type="Pfam" id="PF06182">
    <property type="entry name" value="ABC2_membrane_6"/>
    <property type="match status" value="1"/>
</dbReference>